<protein>
    <submittedName>
        <fullName evidence="2">Uncharacterized protein</fullName>
    </submittedName>
</protein>
<evidence type="ECO:0000313" key="2">
    <source>
        <dbReference type="EMBL" id="PJZ72061.1"/>
    </source>
</evidence>
<reference evidence="3 4" key="1">
    <citation type="submission" date="2017-07" db="EMBL/GenBank/DDBJ databases">
        <title>Leptospira spp. isolated from tropical soils.</title>
        <authorList>
            <person name="Thibeaux R."/>
            <person name="Iraola G."/>
            <person name="Ferres I."/>
            <person name="Bierque E."/>
            <person name="Girault D."/>
            <person name="Soupe-Gilbert M.-E."/>
            <person name="Picardeau M."/>
            <person name="Goarant C."/>
        </authorList>
    </citation>
    <scope>NUCLEOTIDE SEQUENCE [LARGE SCALE GENOMIC DNA]</scope>
    <source>
        <strain evidence="2 4">FH1-B-B1</strain>
        <strain evidence="1 3">FH1-B-C1</strain>
    </source>
</reference>
<evidence type="ECO:0000313" key="3">
    <source>
        <dbReference type="Proteomes" id="UP000231962"/>
    </source>
</evidence>
<proteinExistence type="predicted"/>
<dbReference type="EMBL" id="NPDZ01000014">
    <property type="protein sequence ID" value="PJZ72061.1"/>
    <property type="molecule type" value="Genomic_DNA"/>
</dbReference>
<dbReference type="AlphaFoldDB" id="A0A2M9ZJ67"/>
<evidence type="ECO:0000313" key="1">
    <source>
        <dbReference type="EMBL" id="PJZ69546.1"/>
    </source>
</evidence>
<dbReference type="Proteomes" id="UP000231962">
    <property type="component" value="Unassembled WGS sequence"/>
</dbReference>
<accession>A0A2M9ZJ67</accession>
<comment type="caution">
    <text evidence="2">The sequence shown here is derived from an EMBL/GenBank/DDBJ whole genome shotgun (WGS) entry which is preliminary data.</text>
</comment>
<gene>
    <name evidence="1" type="ORF">CH360_11125</name>
    <name evidence="2" type="ORF">CH373_16525</name>
</gene>
<name>A0A2M9ZJ67_9LEPT</name>
<keyword evidence="3" id="KW-1185">Reference proteome</keyword>
<dbReference type="Proteomes" id="UP000231990">
    <property type="component" value="Unassembled WGS sequence"/>
</dbReference>
<dbReference type="EMBL" id="NPDY01000009">
    <property type="protein sequence ID" value="PJZ69546.1"/>
    <property type="molecule type" value="Genomic_DNA"/>
</dbReference>
<evidence type="ECO:0000313" key="4">
    <source>
        <dbReference type="Proteomes" id="UP000231990"/>
    </source>
</evidence>
<dbReference type="OrthoDB" id="341838at2"/>
<sequence>MNPLTPSDPTGPIKGLEALARIRSISHPEVFDGESKEAPFFRVWVQEGSKDGKAKLFWQGHSLDIRTETTLLAGEELVLEKVNVSKTIEWRILERKLSDTTEFGESISPPGMALGELLEKLVTSKEEKPTSMESMISFLKTYLPFLDWKAETPIFNWELPEGEAEGYLGKDEEEKVFVLRVATKNGDPSLYRFSWKKQDASDLVLTATYSGFKMYLHMGQNRKKFMQFLEDSGVRFREVRILYKPSFQRKEWTA</sequence>
<organism evidence="2 4">
    <name type="scientific">Leptospira perolatii</name>
    <dbReference type="NCBI Taxonomy" id="2023191"/>
    <lineage>
        <taxon>Bacteria</taxon>
        <taxon>Pseudomonadati</taxon>
        <taxon>Spirochaetota</taxon>
        <taxon>Spirochaetia</taxon>
        <taxon>Leptospirales</taxon>
        <taxon>Leptospiraceae</taxon>
        <taxon>Leptospira</taxon>
    </lineage>
</organism>
<dbReference type="RefSeq" id="WP_100714107.1">
    <property type="nucleotide sequence ID" value="NZ_NPDY01000009.1"/>
</dbReference>